<keyword evidence="4" id="KW-1185">Reference proteome</keyword>
<accession>A0ABP6LMH2</accession>
<organism evidence="3 4">
    <name type="scientific">Streptomyces glomeratus</name>
    <dbReference type="NCBI Taxonomy" id="284452"/>
    <lineage>
        <taxon>Bacteria</taxon>
        <taxon>Bacillati</taxon>
        <taxon>Actinomycetota</taxon>
        <taxon>Actinomycetes</taxon>
        <taxon>Kitasatosporales</taxon>
        <taxon>Streptomycetaceae</taxon>
        <taxon>Streptomyces</taxon>
    </lineage>
</organism>
<dbReference type="PANTHER" id="PTHR31157">
    <property type="entry name" value="SCP DOMAIN-CONTAINING PROTEIN"/>
    <property type="match status" value="1"/>
</dbReference>
<feature type="domain" description="SCP" evidence="2">
    <location>
        <begin position="48"/>
        <end position="110"/>
    </location>
</feature>
<comment type="caution">
    <text evidence="3">The sequence shown here is derived from an EMBL/GenBank/DDBJ whole genome shotgun (WGS) entry which is preliminary data.</text>
</comment>
<evidence type="ECO:0000256" key="1">
    <source>
        <dbReference type="SAM" id="MobiDB-lite"/>
    </source>
</evidence>
<dbReference type="Proteomes" id="UP001501532">
    <property type="component" value="Unassembled WGS sequence"/>
</dbReference>
<dbReference type="InterPro" id="IPR014044">
    <property type="entry name" value="CAP_dom"/>
</dbReference>
<reference evidence="4" key="1">
    <citation type="journal article" date="2019" name="Int. J. Syst. Evol. Microbiol.">
        <title>The Global Catalogue of Microorganisms (GCM) 10K type strain sequencing project: providing services to taxonomists for standard genome sequencing and annotation.</title>
        <authorList>
            <consortium name="The Broad Institute Genomics Platform"/>
            <consortium name="The Broad Institute Genome Sequencing Center for Infectious Disease"/>
            <person name="Wu L."/>
            <person name="Ma J."/>
        </authorList>
    </citation>
    <scope>NUCLEOTIDE SEQUENCE [LARGE SCALE GENOMIC DNA]</scope>
    <source>
        <strain evidence="4">JCM 9091</strain>
    </source>
</reference>
<evidence type="ECO:0000313" key="3">
    <source>
        <dbReference type="EMBL" id="GAA3045197.1"/>
    </source>
</evidence>
<feature type="compositionally biased region" description="Basic and acidic residues" evidence="1">
    <location>
        <begin position="89"/>
        <end position="98"/>
    </location>
</feature>
<evidence type="ECO:0000313" key="4">
    <source>
        <dbReference type="Proteomes" id="UP001501532"/>
    </source>
</evidence>
<name>A0ABP6LMH2_9ACTN</name>
<dbReference type="EMBL" id="BAAAUF010000020">
    <property type="protein sequence ID" value="GAA3045197.1"/>
    <property type="molecule type" value="Genomic_DNA"/>
</dbReference>
<dbReference type="PANTHER" id="PTHR31157:SF1">
    <property type="entry name" value="SCP DOMAIN-CONTAINING PROTEIN"/>
    <property type="match status" value="1"/>
</dbReference>
<feature type="region of interest" description="Disordered" evidence="1">
    <location>
        <begin position="85"/>
        <end position="135"/>
    </location>
</feature>
<dbReference type="SUPFAM" id="SSF55797">
    <property type="entry name" value="PR-1-like"/>
    <property type="match status" value="1"/>
</dbReference>
<protein>
    <recommendedName>
        <fullName evidence="2">SCP domain-containing protein</fullName>
    </recommendedName>
</protein>
<evidence type="ECO:0000259" key="2">
    <source>
        <dbReference type="Pfam" id="PF00188"/>
    </source>
</evidence>
<sequence>MRVRVEPAFTEAGWACVADRRSGDPYRTALWARPFTPAGPARTVTEVLALTNAERAGAGLPALAADPPLAAAAQAHSAGMVARALHPHTSPDGREPWDRVAAAGSRRRGRERTSPADSWGPPSPTWGSVSRAAAGPGSYWTHLFGG</sequence>
<gene>
    <name evidence="3" type="ORF">GCM10010448_30060</name>
</gene>
<dbReference type="InterPro" id="IPR035940">
    <property type="entry name" value="CAP_sf"/>
</dbReference>
<dbReference type="Gene3D" id="3.40.33.10">
    <property type="entry name" value="CAP"/>
    <property type="match status" value="1"/>
</dbReference>
<proteinExistence type="predicted"/>
<dbReference type="Pfam" id="PF00188">
    <property type="entry name" value="CAP"/>
    <property type="match status" value="1"/>
</dbReference>